<evidence type="ECO:0000256" key="1">
    <source>
        <dbReference type="SAM" id="MobiDB-lite"/>
    </source>
</evidence>
<protein>
    <recommendedName>
        <fullName evidence="3">Flagellar FliJ protein</fullName>
    </recommendedName>
</protein>
<reference evidence="2" key="1">
    <citation type="journal article" date="2020" name="Nature">
        <title>Giant virus diversity and host interactions through global metagenomics.</title>
        <authorList>
            <person name="Schulz F."/>
            <person name="Roux S."/>
            <person name="Paez-Espino D."/>
            <person name="Jungbluth S."/>
            <person name="Walsh D.A."/>
            <person name="Denef V.J."/>
            <person name="McMahon K.D."/>
            <person name="Konstantinidis K.T."/>
            <person name="Eloe-Fadrosh E.A."/>
            <person name="Kyrpides N.C."/>
            <person name="Woyke T."/>
        </authorList>
    </citation>
    <scope>NUCLEOTIDE SEQUENCE</scope>
    <source>
        <strain evidence="2">GVMAG-S-1035118-87</strain>
    </source>
</reference>
<accession>A0A6C0AHF0</accession>
<dbReference type="AlphaFoldDB" id="A0A6C0AHF0"/>
<name>A0A6C0AHF0_9ZZZZ</name>
<proteinExistence type="predicted"/>
<feature type="region of interest" description="Disordered" evidence="1">
    <location>
        <begin position="125"/>
        <end position="144"/>
    </location>
</feature>
<evidence type="ECO:0000313" key="2">
    <source>
        <dbReference type="EMBL" id="QHS79198.1"/>
    </source>
</evidence>
<sequence>MTIKLKLVYFIQWYQMLKMENAIFKFSIAEQIVKKIRNELLSLEAKHTAIQKRHDEISKKTRSLSNAYSLGFNPSLMQKLEQEIKRTKEQLSDAEERLSKARARLALETLKSQIRMERDALVEERRELESQKNQIRMEREALER</sequence>
<dbReference type="EMBL" id="MN740626">
    <property type="protein sequence ID" value="QHS79198.1"/>
    <property type="molecule type" value="Genomic_DNA"/>
</dbReference>
<organism evidence="2">
    <name type="scientific">viral metagenome</name>
    <dbReference type="NCBI Taxonomy" id="1070528"/>
    <lineage>
        <taxon>unclassified sequences</taxon>
        <taxon>metagenomes</taxon>
        <taxon>organismal metagenomes</taxon>
    </lineage>
</organism>
<evidence type="ECO:0008006" key="3">
    <source>
        <dbReference type="Google" id="ProtNLM"/>
    </source>
</evidence>